<evidence type="ECO:0000256" key="4">
    <source>
        <dbReference type="SAM" id="Coils"/>
    </source>
</evidence>
<dbReference type="Proteomes" id="UP001378592">
    <property type="component" value="Unassembled WGS sequence"/>
</dbReference>
<dbReference type="SUPFAM" id="SSF48403">
    <property type="entry name" value="Ankyrin repeat"/>
    <property type="match status" value="1"/>
</dbReference>
<dbReference type="GO" id="GO:0070531">
    <property type="term" value="C:BRCA1-A complex"/>
    <property type="evidence" value="ECO:0007669"/>
    <property type="project" value="TreeGrafter"/>
</dbReference>
<dbReference type="SMART" id="SM00248">
    <property type="entry name" value="ANK"/>
    <property type="match status" value="3"/>
</dbReference>
<sequence length="394" mass="42379">MATQNRVDGAGALGDAFHQVAQGLARVQEAQRRLQEAMRLQEEEAATALRQMEQQLRQRDNVISTLRRSLDERVLRVEVRMAAIEERVRSASARRESEGAPGQEHEAVDEPMPGLENTKTPSSERTDSEEAGEQGALGRLESRMWKLEGAVQRALATVFPRVEALVERLETSPPGAPLSPSSASTSSAPQPAAARGAPVATEGAAADDVDRLRQQLERRVAEVSRRAVRSRAAPSRVGEALCLATGLVEVRRLLDAGADVNYTDAFGRCPLISALCIQCISGFGDPEVVSLLLARGADPNSIDDDGSSALHRAVLFGDRHCVDLLIAAGADVDARDVEGATPLHVAASYSYKHAIRSLLAAGANKSLRAWSGSYENKTPFDAARTDDVRNLLRP</sequence>
<dbReference type="GO" id="GO:0004842">
    <property type="term" value="F:ubiquitin-protein transferase activity"/>
    <property type="evidence" value="ECO:0007669"/>
    <property type="project" value="TreeGrafter"/>
</dbReference>
<dbReference type="InterPro" id="IPR002110">
    <property type="entry name" value="Ankyrin_rpt"/>
</dbReference>
<comment type="caution">
    <text evidence="6">The sequence shown here is derived from an EMBL/GenBank/DDBJ whole genome shotgun (WGS) entry which is preliminary data.</text>
</comment>
<dbReference type="PANTHER" id="PTHR24171">
    <property type="entry name" value="ANKYRIN REPEAT DOMAIN-CONTAINING PROTEIN 39-RELATED"/>
    <property type="match status" value="1"/>
</dbReference>
<keyword evidence="4" id="KW-0175">Coiled coil</keyword>
<keyword evidence="7" id="KW-1185">Reference proteome</keyword>
<proteinExistence type="predicted"/>
<evidence type="ECO:0000256" key="3">
    <source>
        <dbReference type="PROSITE-ProRule" id="PRU00023"/>
    </source>
</evidence>
<dbReference type="PANTHER" id="PTHR24171:SF8">
    <property type="entry name" value="BRCA1-ASSOCIATED RING DOMAIN PROTEIN 1"/>
    <property type="match status" value="1"/>
</dbReference>
<keyword evidence="2 3" id="KW-0040">ANK repeat</keyword>
<dbReference type="Gene3D" id="1.25.40.20">
    <property type="entry name" value="Ankyrin repeat-containing domain"/>
    <property type="match status" value="1"/>
</dbReference>
<dbReference type="PROSITE" id="PS50088">
    <property type="entry name" value="ANK_REPEAT"/>
    <property type="match status" value="2"/>
</dbReference>
<reference evidence="6 7" key="1">
    <citation type="submission" date="2024-03" db="EMBL/GenBank/DDBJ databases">
        <title>The genome assembly and annotation of the cricket Gryllus longicercus Weissman &amp; Gray.</title>
        <authorList>
            <person name="Szrajer S."/>
            <person name="Gray D."/>
            <person name="Ylla G."/>
        </authorList>
    </citation>
    <scope>NUCLEOTIDE SEQUENCE [LARGE SCALE GENOMIC DNA]</scope>
    <source>
        <strain evidence="6">DAG 2021-001</strain>
        <tissue evidence="6">Whole body minus gut</tissue>
    </source>
</reference>
<keyword evidence="1" id="KW-0677">Repeat</keyword>
<gene>
    <name evidence="6" type="ORF">R5R35_007401</name>
</gene>
<dbReference type="InterPro" id="IPR036770">
    <property type="entry name" value="Ankyrin_rpt-contain_sf"/>
</dbReference>
<evidence type="ECO:0000313" key="7">
    <source>
        <dbReference type="Proteomes" id="UP001378592"/>
    </source>
</evidence>
<protein>
    <submittedName>
        <fullName evidence="6">Uncharacterized protein</fullName>
    </submittedName>
</protein>
<dbReference type="GO" id="GO:0031436">
    <property type="term" value="C:BRCA1-BARD1 complex"/>
    <property type="evidence" value="ECO:0007669"/>
    <property type="project" value="TreeGrafter"/>
</dbReference>
<dbReference type="AlphaFoldDB" id="A0AAN9Z288"/>
<feature type="compositionally biased region" description="Low complexity" evidence="5">
    <location>
        <begin position="178"/>
        <end position="194"/>
    </location>
</feature>
<evidence type="ECO:0000256" key="2">
    <source>
        <dbReference type="ARBA" id="ARBA00023043"/>
    </source>
</evidence>
<dbReference type="EMBL" id="JAZDUA010000180">
    <property type="protein sequence ID" value="KAK7865318.1"/>
    <property type="molecule type" value="Genomic_DNA"/>
</dbReference>
<feature type="region of interest" description="Disordered" evidence="5">
    <location>
        <begin position="170"/>
        <end position="208"/>
    </location>
</feature>
<accession>A0AAN9Z288</accession>
<feature type="repeat" description="ANK" evidence="3">
    <location>
        <begin position="338"/>
        <end position="370"/>
    </location>
</feature>
<feature type="repeat" description="ANK" evidence="3">
    <location>
        <begin position="305"/>
        <end position="337"/>
    </location>
</feature>
<evidence type="ECO:0000256" key="5">
    <source>
        <dbReference type="SAM" id="MobiDB-lite"/>
    </source>
</evidence>
<name>A0AAN9Z288_9ORTH</name>
<feature type="region of interest" description="Disordered" evidence="5">
    <location>
        <begin position="87"/>
        <end position="137"/>
    </location>
</feature>
<feature type="compositionally biased region" description="Basic and acidic residues" evidence="5">
    <location>
        <begin position="87"/>
        <end position="108"/>
    </location>
</feature>
<dbReference type="GO" id="GO:0085020">
    <property type="term" value="P:protein K6-linked ubiquitination"/>
    <property type="evidence" value="ECO:0007669"/>
    <property type="project" value="TreeGrafter"/>
</dbReference>
<dbReference type="PROSITE" id="PS50297">
    <property type="entry name" value="ANK_REP_REGION"/>
    <property type="match status" value="2"/>
</dbReference>
<organism evidence="6 7">
    <name type="scientific">Gryllus longicercus</name>
    <dbReference type="NCBI Taxonomy" id="2509291"/>
    <lineage>
        <taxon>Eukaryota</taxon>
        <taxon>Metazoa</taxon>
        <taxon>Ecdysozoa</taxon>
        <taxon>Arthropoda</taxon>
        <taxon>Hexapoda</taxon>
        <taxon>Insecta</taxon>
        <taxon>Pterygota</taxon>
        <taxon>Neoptera</taxon>
        <taxon>Polyneoptera</taxon>
        <taxon>Orthoptera</taxon>
        <taxon>Ensifera</taxon>
        <taxon>Gryllidea</taxon>
        <taxon>Grylloidea</taxon>
        <taxon>Gryllidae</taxon>
        <taxon>Gryllinae</taxon>
        <taxon>Gryllus</taxon>
    </lineage>
</organism>
<evidence type="ECO:0000313" key="6">
    <source>
        <dbReference type="EMBL" id="KAK7865318.1"/>
    </source>
</evidence>
<feature type="coiled-coil region" evidence="4">
    <location>
        <begin position="20"/>
        <end position="58"/>
    </location>
</feature>
<evidence type="ECO:0000256" key="1">
    <source>
        <dbReference type="ARBA" id="ARBA00022737"/>
    </source>
</evidence>
<dbReference type="Pfam" id="PF12796">
    <property type="entry name" value="Ank_2"/>
    <property type="match status" value="1"/>
</dbReference>